<dbReference type="KEGG" id="nta:107813353"/>
<keyword evidence="2" id="KW-1185">Reference proteome</keyword>
<dbReference type="OMA" id="WSIIAND"/>
<protein>
    <recommendedName>
        <fullName evidence="1">Reverse transcriptase domain-containing protein</fullName>
    </recommendedName>
</protein>
<reference evidence="2" key="1">
    <citation type="journal article" date="2014" name="Nat. Commun.">
        <title>The tobacco genome sequence and its comparison with those of tomato and potato.</title>
        <authorList>
            <person name="Sierro N."/>
            <person name="Battey J.N."/>
            <person name="Ouadi S."/>
            <person name="Bakaher N."/>
            <person name="Bovet L."/>
            <person name="Willig A."/>
            <person name="Goepfert S."/>
            <person name="Peitsch M.C."/>
            <person name="Ivanov N.V."/>
        </authorList>
    </citation>
    <scope>NUCLEOTIDE SEQUENCE [LARGE SCALE GENOMIC DNA]</scope>
</reference>
<evidence type="ECO:0000313" key="3">
    <source>
        <dbReference type="RefSeq" id="XP_016494097.1"/>
    </source>
</evidence>
<reference evidence="3" key="2">
    <citation type="submission" date="2025-08" db="UniProtKB">
        <authorList>
            <consortium name="RefSeq"/>
        </authorList>
    </citation>
    <scope>IDENTIFICATION</scope>
</reference>
<gene>
    <name evidence="3" type="primary">LOC107813353</name>
</gene>
<dbReference type="PANTHER" id="PTHR46890">
    <property type="entry name" value="NON-LTR RETROLELEMENT REVERSE TRANSCRIPTASE-LIKE PROTEIN-RELATED"/>
    <property type="match status" value="1"/>
</dbReference>
<dbReference type="InterPro" id="IPR000477">
    <property type="entry name" value="RT_dom"/>
</dbReference>
<dbReference type="Proteomes" id="UP000790787">
    <property type="component" value="Chromosome 3"/>
</dbReference>
<name>A0A1S4BYW4_TOBAC</name>
<evidence type="ECO:0000259" key="1">
    <source>
        <dbReference type="Pfam" id="PF00078"/>
    </source>
</evidence>
<dbReference type="PANTHER" id="PTHR46890:SF28">
    <property type="entry name" value="REVERSE TRANSCRIPTASE DOMAIN-CONTAINING PROTEIN"/>
    <property type="match status" value="1"/>
</dbReference>
<sequence>MDQEEQWIEGNEPIAEAAVRFYKKLFERENHNNYYDALNCLERCITEEDNDNLTGIPTIQEVKNIVFSIDTDSAPGPDGLRGCFYQRSWSIIANDLHRAVMAFFKGAILPKFYTHTCLIMIPKVDHPQKFSDLRPISLCNVSSKIIAKILNARLANILPRIISKNQSGFVKGRAITESILLARENINDIKKPNRGGNVVIKLDMTKATIEYHGPSFVWPRGKWVSLKYGWNSFTGISPTIGTQWL</sequence>
<dbReference type="Pfam" id="PF00078">
    <property type="entry name" value="RVT_1"/>
    <property type="match status" value="1"/>
</dbReference>
<dbReference type="STRING" id="4097.A0A1S4BYW4"/>
<dbReference type="GeneID" id="107813353"/>
<dbReference type="OrthoDB" id="1937198at2759"/>
<organism evidence="2 3">
    <name type="scientific">Nicotiana tabacum</name>
    <name type="common">Common tobacco</name>
    <dbReference type="NCBI Taxonomy" id="4097"/>
    <lineage>
        <taxon>Eukaryota</taxon>
        <taxon>Viridiplantae</taxon>
        <taxon>Streptophyta</taxon>
        <taxon>Embryophyta</taxon>
        <taxon>Tracheophyta</taxon>
        <taxon>Spermatophyta</taxon>
        <taxon>Magnoliopsida</taxon>
        <taxon>eudicotyledons</taxon>
        <taxon>Gunneridae</taxon>
        <taxon>Pentapetalae</taxon>
        <taxon>asterids</taxon>
        <taxon>lamiids</taxon>
        <taxon>Solanales</taxon>
        <taxon>Solanaceae</taxon>
        <taxon>Nicotianoideae</taxon>
        <taxon>Nicotianeae</taxon>
        <taxon>Nicotiana</taxon>
    </lineage>
</organism>
<accession>A0A1S4BYW4</accession>
<dbReference type="RefSeq" id="XP_016494097.1">
    <property type="nucleotide sequence ID" value="XM_016638611.1"/>
</dbReference>
<proteinExistence type="predicted"/>
<dbReference type="AlphaFoldDB" id="A0A1S4BYW4"/>
<dbReference type="PaxDb" id="4097-A0A1S4BYW4"/>
<dbReference type="InterPro" id="IPR052343">
    <property type="entry name" value="Retrotransposon-Effector_Assoc"/>
</dbReference>
<evidence type="ECO:0000313" key="2">
    <source>
        <dbReference type="Proteomes" id="UP000790787"/>
    </source>
</evidence>